<feature type="region of interest" description="Disordered" evidence="1">
    <location>
        <begin position="331"/>
        <end position="396"/>
    </location>
</feature>
<organism evidence="2 3">
    <name type="scientific">Trypanosoma conorhini</name>
    <dbReference type="NCBI Taxonomy" id="83891"/>
    <lineage>
        <taxon>Eukaryota</taxon>
        <taxon>Discoba</taxon>
        <taxon>Euglenozoa</taxon>
        <taxon>Kinetoplastea</taxon>
        <taxon>Metakinetoplastina</taxon>
        <taxon>Trypanosomatida</taxon>
        <taxon>Trypanosomatidae</taxon>
        <taxon>Trypanosoma</taxon>
    </lineage>
</organism>
<proteinExistence type="predicted"/>
<evidence type="ECO:0000313" key="2">
    <source>
        <dbReference type="EMBL" id="RNF27419.1"/>
    </source>
</evidence>
<gene>
    <name evidence="2" type="ORF">Tco025E_00349</name>
</gene>
<feature type="region of interest" description="Disordered" evidence="1">
    <location>
        <begin position="239"/>
        <end position="286"/>
    </location>
</feature>
<evidence type="ECO:0000313" key="3">
    <source>
        <dbReference type="Proteomes" id="UP000284403"/>
    </source>
</evidence>
<keyword evidence="2" id="KW-0808">Transferase</keyword>
<keyword evidence="3" id="KW-1185">Reference proteome</keyword>
<feature type="compositionally biased region" description="Gly residues" evidence="1">
    <location>
        <begin position="241"/>
        <end position="252"/>
    </location>
</feature>
<dbReference type="EMBL" id="MKKU01000007">
    <property type="protein sequence ID" value="RNF27419.1"/>
    <property type="molecule type" value="Genomic_DNA"/>
</dbReference>
<comment type="caution">
    <text evidence="2">The sequence shown here is derived from an EMBL/GenBank/DDBJ whole genome shotgun (WGS) entry which is preliminary data.</text>
</comment>
<dbReference type="GO" id="GO:0016757">
    <property type="term" value="F:glycosyltransferase activity"/>
    <property type="evidence" value="ECO:0007669"/>
    <property type="project" value="UniProtKB-KW"/>
</dbReference>
<name>A0A422QBU0_9TRYP</name>
<sequence>MKLRRFRPRAAGGRAMLRRRVFLLPLLLLCLLLCLFLLVRLLPAEAGMDLHGMPLSIPAGGSTSSLTVVVTELRASAASAEAGSRLEQALRRREWCTPASPTQSVTLVLVFYAPPEPPQWPRSLPVRCVACGKSDPWHTWTVGLAGSQTRAKLGVAPCVTGAHVVFAHKAEAATKVNYGVVPAMVQAALGAVPRTDYFLLMADVVLPAADDFMQKLLQPLQQNAGRVAAVQCTLLQRRGGRTQGSGEHGGGAALLRPPRRGQGRLRGAGRAEREAAAAAVPRTAVQRQRRLGHAGVGAGGGRRRLALLHALPPRRVRRRWRVCRHHPRRRPERVLRTRRRRLGPEHSPAAGTHELAGVEQRGDWGPRRPRLPSGPGDEPDEQAGLPRRRQLGGEAL</sequence>
<feature type="compositionally biased region" description="Low complexity" evidence="1">
    <location>
        <begin position="276"/>
        <end position="286"/>
    </location>
</feature>
<dbReference type="Proteomes" id="UP000284403">
    <property type="component" value="Unassembled WGS sequence"/>
</dbReference>
<feature type="compositionally biased region" description="Basic residues" evidence="1">
    <location>
        <begin position="331"/>
        <end position="341"/>
    </location>
</feature>
<reference evidence="2 3" key="1">
    <citation type="journal article" date="2018" name="BMC Genomics">
        <title>Genomic comparison of Trypanosoma conorhini and Trypanosoma rangeli to Trypanosoma cruzi strains of high and low virulence.</title>
        <authorList>
            <person name="Bradwell K.R."/>
            <person name="Koparde V.N."/>
            <person name="Matveyev A.V."/>
            <person name="Serrano M.G."/>
            <person name="Alves J.M."/>
            <person name="Parikh H."/>
            <person name="Huang B."/>
            <person name="Lee V."/>
            <person name="Espinosa-Alvarez O."/>
            <person name="Ortiz P.A."/>
            <person name="Costa-Martins A.G."/>
            <person name="Teixeira M.M."/>
            <person name="Buck G.A."/>
        </authorList>
    </citation>
    <scope>NUCLEOTIDE SEQUENCE [LARGE SCALE GENOMIC DNA]</scope>
    <source>
        <strain evidence="2 3">025E</strain>
    </source>
</reference>
<accession>A0A422QBU0</accession>
<keyword evidence="2" id="KW-0328">Glycosyltransferase</keyword>
<dbReference type="AlphaFoldDB" id="A0A422QBU0"/>
<dbReference type="RefSeq" id="XP_029232625.1">
    <property type="nucleotide sequence ID" value="XM_029367292.1"/>
</dbReference>
<protein>
    <submittedName>
        <fullName evidence="2">Mannosyltransferase-like protein</fullName>
    </submittedName>
</protein>
<evidence type="ECO:0000256" key="1">
    <source>
        <dbReference type="SAM" id="MobiDB-lite"/>
    </source>
</evidence>
<dbReference type="GeneID" id="40313960"/>